<evidence type="ECO:0000256" key="6">
    <source>
        <dbReference type="ARBA" id="ARBA00022692"/>
    </source>
</evidence>
<dbReference type="InterPro" id="IPR004358">
    <property type="entry name" value="Sig_transdc_His_kin-like_C"/>
</dbReference>
<dbReference type="SUPFAM" id="SSF55874">
    <property type="entry name" value="ATPase domain of HSP90 chaperone/DNA topoisomerase II/histidine kinase"/>
    <property type="match status" value="1"/>
</dbReference>
<dbReference type="Pfam" id="PF02518">
    <property type="entry name" value="HATPase_c"/>
    <property type="match status" value="1"/>
</dbReference>
<evidence type="ECO:0000313" key="15">
    <source>
        <dbReference type="EMBL" id="TQS42150.1"/>
    </source>
</evidence>
<dbReference type="AlphaFoldDB" id="A0A545ALL1"/>
<evidence type="ECO:0000256" key="8">
    <source>
        <dbReference type="ARBA" id="ARBA00022989"/>
    </source>
</evidence>
<evidence type="ECO:0000256" key="3">
    <source>
        <dbReference type="ARBA" id="ARBA00012438"/>
    </source>
</evidence>
<dbReference type="Gene3D" id="3.30.565.10">
    <property type="entry name" value="Histidine kinase-like ATPase, C-terminal domain"/>
    <property type="match status" value="1"/>
</dbReference>
<dbReference type="InterPro" id="IPR003660">
    <property type="entry name" value="HAMP_dom"/>
</dbReference>
<dbReference type="EC" id="2.7.13.3" evidence="3"/>
<keyword evidence="7 15" id="KW-0418">Kinase</keyword>
<feature type="transmembrane region" description="Helical" evidence="12">
    <location>
        <begin position="9"/>
        <end position="29"/>
    </location>
</feature>
<comment type="catalytic activity">
    <reaction evidence="1">
        <text>ATP + protein L-histidine = ADP + protein N-phospho-L-histidine.</text>
        <dbReference type="EC" id="2.7.13.3"/>
    </reaction>
</comment>
<protein>
    <recommendedName>
        <fullName evidence="3">histidine kinase</fullName>
        <ecNumber evidence="3">2.7.13.3</ecNumber>
    </recommendedName>
</protein>
<dbReference type="Pfam" id="PF00512">
    <property type="entry name" value="HisKA"/>
    <property type="match status" value="1"/>
</dbReference>
<keyword evidence="9" id="KW-0902">Two-component regulatory system</keyword>
<dbReference type="SMART" id="SM00304">
    <property type="entry name" value="HAMP"/>
    <property type="match status" value="1"/>
</dbReference>
<dbReference type="Pfam" id="PF00672">
    <property type="entry name" value="HAMP"/>
    <property type="match status" value="1"/>
</dbReference>
<evidence type="ECO:0000256" key="4">
    <source>
        <dbReference type="ARBA" id="ARBA00022553"/>
    </source>
</evidence>
<evidence type="ECO:0000313" key="16">
    <source>
        <dbReference type="Proteomes" id="UP000317982"/>
    </source>
</evidence>
<dbReference type="CDD" id="cd00082">
    <property type="entry name" value="HisKA"/>
    <property type="match status" value="1"/>
</dbReference>
<dbReference type="InterPro" id="IPR036890">
    <property type="entry name" value="HATPase_C_sf"/>
</dbReference>
<evidence type="ECO:0000256" key="2">
    <source>
        <dbReference type="ARBA" id="ARBA00004236"/>
    </source>
</evidence>
<dbReference type="PANTHER" id="PTHR45436">
    <property type="entry name" value="SENSOR HISTIDINE KINASE YKOH"/>
    <property type="match status" value="1"/>
</dbReference>
<dbReference type="InterPro" id="IPR050428">
    <property type="entry name" value="TCS_sensor_his_kinase"/>
</dbReference>
<accession>A0A545ALL1</accession>
<keyword evidence="16" id="KW-1185">Reference proteome</keyword>
<evidence type="ECO:0000256" key="9">
    <source>
        <dbReference type="ARBA" id="ARBA00023012"/>
    </source>
</evidence>
<dbReference type="InterPro" id="IPR036097">
    <property type="entry name" value="HisK_dim/P_sf"/>
</dbReference>
<evidence type="ECO:0000256" key="11">
    <source>
        <dbReference type="SAM" id="MobiDB-lite"/>
    </source>
</evidence>
<dbReference type="CDD" id="cd06225">
    <property type="entry name" value="HAMP"/>
    <property type="match status" value="1"/>
</dbReference>
<evidence type="ECO:0000259" key="13">
    <source>
        <dbReference type="PROSITE" id="PS50109"/>
    </source>
</evidence>
<name>A0A545ALL1_9ACTN</name>
<dbReference type="RefSeq" id="WP_142707550.1">
    <property type="nucleotide sequence ID" value="NZ_VIRS01000020.1"/>
</dbReference>
<dbReference type="InParanoid" id="A0A545ALL1"/>
<dbReference type="SMART" id="SM00388">
    <property type="entry name" value="HisKA"/>
    <property type="match status" value="1"/>
</dbReference>
<keyword evidence="10 12" id="KW-0472">Membrane</keyword>
<feature type="compositionally biased region" description="Gly residues" evidence="11">
    <location>
        <begin position="39"/>
        <end position="59"/>
    </location>
</feature>
<dbReference type="GO" id="GO:0005886">
    <property type="term" value="C:plasma membrane"/>
    <property type="evidence" value="ECO:0007669"/>
    <property type="project" value="UniProtKB-SubCell"/>
</dbReference>
<feature type="region of interest" description="Disordered" evidence="11">
    <location>
        <begin position="39"/>
        <end position="65"/>
    </location>
</feature>
<dbReference type="SUPFAM" id="SSF158472">
    <property type="entry name" value="HAMP domain-like"/>
    <property type="match status" value="1"/>
</dbReference>
<keyword evidence="4" id="KW-0597">Phosphoprotein</keyword>
<gene>
    <name evidence="15" type="ORF">FL583_26560</name>
</gene>
<evidence type="ECO:0000259" key="14">
    <source>
        <dbReference type="PROSITE" id="PS50885"/>
    </source>
</evidence>
<dbReference type="OrthoDB" id="9786919at2"/>
<comment type="subcellular location">
    <subcellularLocation>
        <location evidence="2">Cell membrane</location>
    </subcellularLocation>
</comment>
<dbReference type="PROSITE" id="PS50885">
    <property type="entry name" value="HAMP"/>
    <property type="match status" value="1"/>
</dbReference>
<dbReference type="Gene3D" id="6.10.340.10">
    <property type="match status" value="1"/>
</dbReference>
<organism evidence="15 16">
    <name type="scientific">Cryptosporangium phraense</name>
    <dbReference type="NCBI Taxonomy" id="2593070"/>
    <lineage>
        <taxon>Bacteria</taxon>
        <taxon>Bacillati</taxon>
        <taxon>Actinomycetota</taxon>
        <taxon>Actinomycetes</taxon>
        <taxon>Cryptosporangiales</taxon>
        <taxon>Cryptosporangiaceae</taxon>
        <taxon>Cryptosporangium</taxon>
    </lineage>
</organism>
<feature type="domain" description="HAMP" evidence="14">
    <location>
        <begin position="98"/>
        <end position="151"/>
    </location>
</feature>
<dbReference type="PRINTS" id="PR00344">
    <property type="entry name" value="BCTRLSENSOR"/>
</dbReference>
<dbReference type="InterPro" id="IPR005467">
    <property type="entry name" value="His_kinase_dom"/>
</dbReference>
<feature type="domain" description="Histidine kinase" evidence="13">
    <location>
        <begin position="159"/>
        <end position="365"/>
    </location>
</feature>
<sequence>MRGLRAQLTVLYAGAFVLCGGAVLSVALLRSGSTSPVGGAGAPGGIGGPAGVGGPGGGPGPGPSEAEVAARHDLIVTSLVGFAVMAVVAVVLGWLIAGRFLRPLRTITATAQDISASNLHRRLGVTGRDDEFHQLAGVLDDLFARLEASFDAQRRFVANASHELRTPLTAERTLLQVALADPDASAATLRTACQEVLALGESQARLIDALLTLASSESGVQESSVLELDSVVSSVLSAFPEVDRELGSAVLRGDVDLVESLVQNLVGNAVRHNVAGGWVRVTTGAVDGRAVLTVSNSGPVIPPSEVARLLEPFQQLDGPRLRSGGGHGLGLPIVRAIADAHRAELGVAPRPTGGLTVTVTFPDPARA</sequence>
<evidence type="ECO:0000256" key="5">
    <source>
        <dbReference type="ARBA" id="ARBA00022679"/>
    </source>
</evidence>
<dbReference type="InterPro" id="IPR003594">
    <property type="entry name" value="HATPase_dom"/>
</dbReference>
<dbReference type="PANTHER" id="PTHR45436:SF5">
    <property type="entry name" value="SENSOR HISTIDINE KINASE TRCS"/>
    <property type="match status" value="1"/>
</dbReference>
<dbReference type="EMBL" id="VIRS01000020">
    <property type="protein sequence ID" value="TQS42150.1"/>
    <property type="molecule type" value="Genomic_DNA"/>
</dbReference>
<dbReference type="SUPFAM" id="SSF47384">
    <property type="entry name" value="Homodimeric domain of signal transducing histidine kinase"/>
    <property type="match status" value="1"/>
</dbReference>
<dbReference type="Proteomes" id="UP000317982">
    <property type="component" value="Unassembled WGS sequence"/>
</dbReference>
<evidence type="ECO:0000256" key="1">
    <source>
        <dbReference type="ARBA" id="ARBA00000085"/>
    </source>
</evidence>
<feature type="transmembrane region" description="Helical" evidence="12">
    <location>
        <begin position="74"/>
        <end position="97"/>
    </location>
</feature>
<comment type="caution">
    <text evidence="15">The sequence shown here is derived from an EMBL/GenBank/DDBJ whole genome shotgun (WGS) entry which is preliminary data.</text>
</comment>
<keyword evidence="8 12" id="KW-1133">Transmembrane helix</keyword>
<evidence type="ECO:0000256" key="7">
    <source>
        <dbReference type="ARBA" id="ARBA00022777"/>
    </source>
</evidence>
<dbReference type="PROSITE" id="PS50109">
    <property type="entry name" value="HIS_KIN"/>
    <property type="match status" value="1"/>
</dbReference>
<keyword evidence="5" id="KW-0808">Transferase</keyword>
<dbReference type="Gene3D" id="1.10.287.130">
    <property type="match status" value="1"/>
</dbReference>
<proteinExistence type="predicted"/>
<keyword evidence="6 12" id="KW-0812">Transmembrane</keyword>
<reference evidence="15 16" key="1">
    <citation type="submission" date="2019-07" db="EMBL/GenBank/DDBJ databases">
        <title>Cryptosporangium phraense sp. nov., isolated from plant litter.</title>
        <authorList>
            <person name="Suriyachadkun C."/>
        </authorList>
    </citation>
    <scope>NUCLEOTIDE SEQUENCE [LARGE SCALE GENOMIC DNA]</scope>
    <source>
        <strain evidence="15 16">A-T 5661</strain>
    </source>
</reference>
<evidence type="ECO:0000256" key="12">
    <source>
        <dbReference type="SAM" id="Phobius"/>
    </source>
</evidence>
<evidence type="ECO:0000256" key="10">
    <source>
        <dbReference type="ARBA" id="ARBA00023136"/>
    </source>
</evidence>
<dbReference type="SMART" id="SM00387">
    <property type="entry name" value="HATPase_c"/>
    <property type="match status" value="1"/>
</dbReference>
<dbReference type="InterPro" id="IPR003661">
    <property type="entry name" value="HisK_dim/P_dom"/>
</dbReference>
<dbReference type="GO" id="GO:0000155">
    <property type="term" value="F:phosphorelay sensor kinase activity"/>
    <property type="evidence" value="ECO:0007669"/>
    <property type="project" value="InterPro"/>
</dbReference>